<evidence type="ECO:0000313" key="4">
    <source>
        <dbReference type="Proteomes" id="UP000807353"/>
    </source>
</evidence>
<comment type="caution">
    <text evidence="3">The sequence shown here is derived from an EMBL/GenBank/DDBJ whole genome shotgun (WGS) entry which is preliminary data.</text>
</comment>
<gene>
    <name evidence="3" type="ORF">BDZ94DRAFT_1234157</name>
</gene>
<dbReference type="Pfam" id="PF01926">
    <property type="entry name" value="MMR_HSR1"/>
    <property type="match status" value="1"/>
</dbReference>
<protein>
    <submittedName>
        <fullName evidence="3">P-loop containing nucleoside triphosphate hydrolase protein</fullName>
    </submittedName>
</protein>
<organism evidence="3 4">
    <name type="scientific">Collybia nuda</name>
    <dbReference type="NCBI Taxonomy" id="64659"/>
    <lineage>
        <taxon>Eukaryota</taxon>
        <taxon>Fungi</taxon>
        <taxon>Dikarya</taxon>
        <taxon>Basidiomycota</taxon>
        <taxon>Agaricomycotina</taxon>
        <taxon>Agaricomycetes</taxon>
        <taxon>Agaricomycetidae</taxon>
        <taxon>Agaricales</taxon>
        <taxon>Tricholomatineae</taxon>
        <taxon>Clitocybaceae</taxon>
        <taxon>Collybia</taxon>
    </lineage>
</organism>
<dbReference type="Proteomes" id="UP000807353">
    <property type="component" value="Unassembled WGS sequence"/>
</dbReference>
<keyword evidence="3" id="KW-0378">Hydrolase</keyword>
<proteinExistence type="predicted"/>
<accession>A0A9P5YC95</accession>
<dbReference type="PANTHER" id="PTHR43834:SF6">
    <property type="entry name" value="GTPASE DER"/>
    <property type="match status" value="1"/>
</dbReference>
<evidence type="ECO:0000259" key="2">
    <source>
        <dbReference type="Pfam" id="PF01926"/>
    </source>
</evidence>
<feature type="region of interest" description="Disordered" evidence="1">
    <location>
        <begin position="256"/>
        <end position="284"/>
    </location>
</feature>
<dbReference type="GO" id="GO:0005525">
    <property type="term" value="F:GTP binding"/>
    <property type="evidence" value="ECO:0007669"/>
    <property type="project" value="InterPro"/>
</dbReference>
<dbReference type="InterPro" id="IPR006073">
    <property type="entry name" value="GTP-bd"/>
</dbReference>
<dbReference type="GO" id="GO:0016787">
    <property type="term" value="F:hydrolase activity"/>
    <property type="evidence" value="ECO:0007669"/>
    <property type="project" value="UniProtKB-KW"/>
</dbReference>
<evidence type="ECO:0000313" key="3">
    <source>
        <dbReference type="EMBL" id="KAF9466213.1"/>
    </source>
</evidence>
<dbReference type="Gene3D" id="3.40.50.300">
    <property type="entry name" value="P-loop containing nucleotide triphosphate hydrolases"/>
    <property type="match status" value="1"/>
</dbReference>
<name>A0A9P5YC95_9AGAR</name>
<dbReference type="SUPFAM" id="SSF52540">
    <property type="entry name" value="P-loop containing nucleoside triphosphate hydrolases"/>
    <property type="match status" value="1"/>
</dbReference>
<feature type="compositionally biased region" description="Basic and acidic residues" evidence="1">
    <location>
        <begin position="256"/>
        <end position="281"/>
    </location>
</feature>
<feature type="domain" description="G" evidence="2">
    <location>
        <begin position="17"/>
        <end position="90"/>
    </location>
</feature>
<dbReference type="EMBL" id="MU150243">
    <property type="protein sequence ID" value="KAF9466213.1"/>
    <property type="molecule type" value="Genomic_DNA"/>
</dbReference>
<dbReference type="PANTHER" id="PTHR43834">
    <property type="entry name" value="GTPASE DER"/>
    <property type="match status" value="1"/>
</dbReference>
<dbReference type="OrthoDB" id="8954335at2759"/>
<dbReference type="AlphaFoldDB" id="A0A9P5YC95"/>
<evidence type="ECO:0000256" key="1">
    <source>
        <dbReference type="SAM" id="MobiDB-lite"/>
    </source>
</evidence>
<reference evidence="3" key="1">
    <citation type="submission" date="2020-11" db="EMBL/GenBank/DDBJ databases">
        <authorList>
            <consortium name="DOE Joint Genome Institute"/>
            <person name="Ahrendt S."/>
            <person name="Riley R."/>
            <person name="Andreopoulos W."/>
            <person name="Labutti K."/>
            <person name="Pangilinan J."/>
            <person name="Ruiz-Duenas F.J."/>
            <person name="Barrasa J.M."/>
            <person name="Sanchez-Garcia M."/>
            <person name="Camarero S."/>
            <person name="Miyauchi S."/>
            <person name="Serrano A."/>
            <person name="Linde D."/>
            <person name="Babiker R."/>
            <person name="Drula E."/>
            <person name="Ayuso-Fernandez I."/>
            <person name="Pacheco R."/>
            <person name="Padilla G."/>
            <person name="Ferreira P."/>
            <person name="Barriuso J."/>
            <person name="Kellner H."/>
            <person name="Castanera R."/>
            <person name="Alfaro M."/>
            <person name="Ramirez L."/>
            <person name="Pisabarro A.G."/>
            <person name="Kuo A."/>
            <person name="Tritt A."/>
            <person name="Lipzen A."/>
            <person name="He G."/>
            <person name="Yan M."/>
            <person name="Ng V."/>
            <person name="Cullen D."/>
            <person name="Martin F."/>
            <person name="Rosso M.-N."/>
            <person name="Henrissat B."/>
            <person name="Hibbett D."/>
            <person name="Martinez A.T."/>
            <person name="Grigoriev I.V."/>
        </authorList>
    </citation>
    <scope>NUCLEOTIDE SEQUENCE</scope>
    <source>
        <strain evidence="3">CBS 247.69</strain>
    </source>
</reference>
<sequence>MSQKQEEEEKPPSNAINIAIMGPSGTGKSTFVNLVSGAQLKVGHGLSSCTQDVLMAPSFQLDSRTINLIDTPGFDDTDRSEVQILKTIASYLIEQCTKEVKLQGVIYLHNIDANRMGGVSKRAFELFRKICGTETLSNVSIVTTKWDKVTEEEGSAREKELKDQYFEAALKEGARMYRHNNDKESANQLLRVFLATPTIPLCLQQKMVDESKPVFDTKVGPHVETDLKKLNRKAEENQDVALRLEGYRRDESEILESRAQKPEQDQHNEEKASEPKVEGRTDGVSVVGSTECCAVIAATADVT</sequence>
<dbReference type="CDD" id="cd00882">
    <property type="entry name" value="Ras_like_GTPase"/>
    <property type="match status" value="1"/>
</dbReference>
<dbReference type="InterPro" id="IPR027417">
    <property type="entry name" value="P-loop_NTPase"/>
</dbReference>
<keyword evidence="4" id="KW-1185">Reference proteome</keyword>